<dbReference type="SUPFAM" id="SSF53850">
    <property type="entry name" value="Periplasmic binding protein-like II"/>
    <property type="match status" value="1"/>
</dbReference>
<dbReference type="InterPro" id="IPR006059">
    <property type="entry name" value="SBP"/>
</dbReference>
<dbReference type="EMBL" id="VFPA01000006">
    <property type="protein sequence ID" value="TQM03186.1"/>
    <property type="molecule type" value="Genomic_DNA"/>
</dbReference>
<dbReference type="Pfam" id="PF01547">
    <property type="entry name" value="SBP_bac_1"/>
    <property type="match status" value="1"/>
</dbReference>
<protein>
    <submittedName>
        <fullName evidence="1">Carbohydrate ABC transporter substrate-binding protein (CUT1 family)</fullName>
    </submittedName>
</protein>
<sequence length="498" mass="52401">MDRRPDMLQDHGRSLSVVSEDASMAPSRTTRSLLALGAVTAVALAGCADGGSMGGDTAPADPQRNADAETITLTIAGNSAQGGKNARDADWIVNHVIPRFTEKMAADGVQATVTFAPSGVDDEQYKTRQSLDMRSGAGADIVALDGIWVGEFAQAGYIRPLEEVVGPAAAEWDGWAQIPDAVEQLASFDGQRYGIPDGSDGRVIFYNKELFARAGLPTEWQPTSWQEILDAGRALAQLPDVDAIQLNAGTAMGEATTMQGVLPLLAGAGAPLHGEDGWQGDTAAIRDVLGFYQAVYGGGLGDPLLQQEAQGRDKSFQEFAAGRIGMLFESDYFWRSVVHPEVGIAPMANRDEVVGYAKIPAQGPGAGVNGQDFVSMSGGSMNAINPNTRYPQQAWELLAFMNSADAVRARLGDSARITQREDVNAEALGGDPMLSFVAEQVLPLTGYRPGLAVYPQVSQALQEATAAVVSGTPPEQAAQDYRTALEGVLGGADDITTG</sequence>
<dbReference type="PANTHER" id="PTHR43649">
    <property type="entry name" value="ARABINOSE-BINDING PROTEIN-RELATED"/>
    <property type="match status" value="1"/>
</dbReference>
<proteinExistence type="predicted"/>
<dbReference type="Gene3D" id="3.40.190.10">
    <property type="entry name" value="Periplasmic binding protein-like II"/>
    <property type="match status" value="2"/>
</dbReference>
<name>A0A543D1G5_9PSEU</name>
<accession>A0A543D1G5</accession>
<organism evidence="1 2">
    <name type="scientific">Pseudonocardia kunmingensis</name>
    <dbReference type="NCBI Taxonomy" id="630975"/>
    <lineage>
        <taxon>Bacteria</taxon>
        <taxon>Bacillati</taxon>
        <taxon>Actinomycetota</taxon>
        <taxon>Actinomycetes</taxon>
        <taxon>Pseudonocardiales</taxon>
        <taxon>Pseudonocardiaceae</taxon>
        <taxon>Pseudonocardia</taxon>
    </lineage>
</organism>
<reference evidence="1 2" key="1">
    <citation type="submission" date="2019-06" db="EMBL/GenBank/DDBJ databases">
        <title>Sequencing the genomes of 1000 actinobacteria strains.</title>
        <authorList>
            <person name="Klenk H.-P."/>
        </authorList>
    </citation>
    <scope>NUCLEOTIDE SEQUENCE [LARGE SCALE GENOMIC DNA]</scope>
    <source>
        <strain evidence="1 2">DSM 45301</strain>
    </source>
</reference>
<comment type="caution">
    <text evidence="1">The sequence shown here is derived from an EMBL/GenBank/DDBJ whole genome shotgun (WGS) entry which is preliminary data.</text>
</comment>
<keyword evidence="2" id="KW-1185">Reference proteome</keyword>
<dbReference type="PANTHER" id="PTHR43649:SF14">
    <property type="entry name" value="BLR3389 PROTEIN"/>
    <property type="match status" value="1"/>
</dbReference>
<evidence type="ECO:0000313" key="2">
    <source>
        <dbReference type="Proteomes" id="UP000315677"/>
    </source>
</evidence>
<gene>
    <name evidence="1" type="ORF">FB558_7836</name>
</gene>
<dbReference type="Proteomes" id="UP000315677">
    <property type="component" value="Unassembled WGS sequence"/>
</dbReference>
<dbReference type="InterPro" id="IPR050490">
    <property type="entry name" value="Bact_solute-bd_prot1"/>
</dbReference>
<evidence type="ECO:0000313" key="1">
    <source>
        <dbReference type="EMBL" id="TQM03186.1"/>
    </source>
</evidence>
<dbReference type="AlphaFoldDB" id="A0A543D1G5"/>